<organism evidence="2 3">
    <name type="scientific">Mya arenaria</name>
    <name type="common">Soft-shell clam</name>
    <dbReference type="NCBI Taxonomy" id="6604"/>
    <lineage>
        <taxon>Eukaryota</taxon>
        <taxon>Metazoa</taxon>
        <taxon>Spiralia</taxon>
        <taxon>Lophotrochozoa</taxon>
        <taxon>Mollusca</taxon>
        <taxon>Bivalvia</taxon>
        <taxon>Autobranchia</taxon>
        <taxon>Heteroconchia</taxon>
        <taxon>Euheterodonta</taxon>
        <taxon>Imparidentia</taxon>
        <taxon>Neoheterodontei</taxon>
        <taxon>Myida</taxon>
        <taxon>Myoidea</taxon>
        <taxon>Myidae</taxon>
        <taxon>Mya</taxon>
    </lineage>
</organism>
<gene>
    <name evidence="2" type="ORF">MAR_032193</name>
</gene>
<name>A0ABY7F9Y2_MYAAR</name>
<protein>
    <submittedName>
        <fullName evidence="2">Uncharacterized protein</fullName>
    </submittedName>
</protein>
<keyword evidence="1" id="KW-0472">Membrane</keyword>
<keyword evidence="1" id="KW-1133">Transmembrane helix</keyword>
<sequence length="60" mass="7172">MNSYKDSQTNKHTEMLTTITLCFRMFITIRLLILMLKLGNRQFICTYFPQCLFGTFVKQK</sequence>
<accession>A0ABY7F9Y2</accession>
<evidence type="ECO:0000256" key="1">
    <source>
        <dbReference type="SAM" id="Phobius"/>
    </source>
</evidence>
<proteinExistence type="predicted"/>
<reference evidence="2" key="1">
    <citation type="submission" date="2022-11" db="EMBL/GenBank/DDBJ databases">
        <title>Centuries of genome instability and evolution in soft-shell clam transmissible cancer (bioRxiv).</title>
        <authorList>
            <person name="Hart S.F.M."/>
            <person name="Yonemitsu M.A."/>
            <person name="Giersch R.M."/>
            <person name="Beal B.F."/>
            <person name="Arriagada G."/>
            <person name="Davis B.W."/>
            <person name="Ostrander E.A."/>
            <person name="Goff S.P."/>
            <person name="Metzger M.J."/>
        </authorList>
    </citation>
    <scope>NUCLEOTIDE SEQUENCE</scope>
    <source>
        <strain evidence="2">MELC-2E11</strain>
        <tissue evidence="2">Siphon/mantle</tissue>
    </source>
</reference>
<dbReference type="Proteomes" id="UP001164746">
    <property type="component" value="Chromosome 10"/>
</dbReference>
<evidence type="ECO:0000313" key="2">
    <source>
        <dbReference type="EMBL" id="WAR17599.1"/>
    </source>
</evidence>
<dbReference type="EMBL" id="CP111021">
    <property type="protein sequence ID" value="WAR17599.1"/>
    <property type="molecule type" value="Genomic_DNA"/>
</dbReference>
<keyword evidence="3" id="KW-1185">Reference proteome</keyword>
<evidence type="ECO:0000313" key="3">
    <source>
        <dbReference type="Proteomes" id="UP001164746"/>
    </source>
</evidence>
<keyword evidence="1" id="KW-0812">Transmembrane</keyword>
<feature type="transmembrane region" description="Helical" evidence="1">
    <location>
        <begin position="15"/>
        <end position="33"/>
    </location>
</feature>